<dbReference type="EMBL" id="CP021455">
    <property type="protein sequence ID" value="ARU06677.1"/>
    <property type="molecule type" value="Genomic_DNA"/>
</dbReference>
<gene>
    <name evidence="2" type="ORF">CCO03_05725</name>
</gene>
<keyword evidence="3" id="KW-1185">Reference proteome</keyword>
<reference evidence="2 3" key="1">
    <citation type="submission" date="2017-05" db="EMBL/GenBank/DDBJ databases">
        <authorList>
            <person name="Song R."/>
            <person name="Chenine A.L."/>
            <person name="Ruprecht R.M."/>
        </authorList>
    </citation>
    <scope>NUCLEOTIDE SEQUENCE [LARGE SCALE GENOMIC DNA]</scope>
    <source>
        <strain evidence="2 3">DSM 26136</strain>
    </source>
</reference>
<accession>A0A1Y0ESN2</accession>
<dbReference type="CDD" id="cd06223">
    <property type="entry name" value="PRTases_typeI"/>
    <property type="match status" value="1"/>
</dbReference>
<evidence type="ECO:0000313" key="3">
    <source>
        <dbReference type="Proteomes" id="UP000196138"/>
    </source>
</evidence>
<organism evidence="2 3">
    <name type="scientific">Comamonas serinivorans</name>
    <dbReference type="NCBI Taxonomy" id="1082851"/>
    <lineage>
        <taxon>Bacteria</taxon>
        <taxon>Pseudomonadati</taxon>
        <taxon>Pseudomonadota</taxon>
        <taxon>Betaproteobacteria</taxon>
        <taxon>Burkholderiales</taxon>
        <taxon>Comamonadaceae</taxon>
        <taxon>Comamonas</taxon>
    </lineage>
</organism>
<dbReference type="OrthoDB" id="9793412at2"/>
<dbReference type="SUPFAM" id="SSF53271">
    <property type="entry name" value="PRTase-like"/>
    <property type="match status" value="1"/>
</dbReference>
<dbReference type="Proteomes" id="UP000196138">
    <property type="component" value="Chromosome"/>
</dbReference>
<dbReference type="PANTHER" id="PTHR47505">
    <property type="entry name" value="DNA UTILIZATION PROTEIN YHGH"/>
    <property type="match status" value="1"/>
</dbReference>
<dbReference type="Gene3D" id="3.40.50.2020">
    <property type="match status" value="1"/>
</dbReference>
<evidence type="ECO:0000256" key="1">
    <source>
        <dbReference type="ARBA" id="ARBA00008007"/>
    </source>
</evidence>
<dbReference type="AlphaFoldDB" id="A0A1Y0ESN2"/>
<dbReference type="InterPro" id="IPR029057">
    <property type="entry name" value="PRTase-like"/>
</dbReference>
<name>A0A1Y0ESN2_9BURK</name>
<proteinExistence type="inferred from homology"/>
<protein>
    <submittedName>
        <fullName evidence="2">Uncharacterized protein</fullName>
    </submittedName>
</protein>
<dbReference type="InterPro" id="IPR051910">
    <property type="entry name" value="ComF/GntX_DNA_util-trans"/>
</dbReference>
<comment type="similarity">
    <text evidence="1">Belongs to the ComF/GntX family.</text>
</comment>
<evidence type="ECO:0000313" key="2">
    <source>
        <dbReference type="EMBL" id="ARU06677.1"/>
    </source>
</evidence>
<sequence length="248" mass="26590">MERALHAVPSQCAICERWPTRRLCAACIHQHAQPEPRCIQCALHLADAGRLHPHAHEPGSATPGWRCGECLLHPPPWQRGLAAVSYAPPWTALIAAFKFRGDAGLARPLAQLMRQVPGAAECIAHADVVVPVPLTPQGLLERGYNQTALLARQLAPRKLRHGLLRLQDGAPQHRLNRRERLASMRSAFAPAPHTRLTGLRVLLVDDVLTTGATATAASQCLLDAGAASVNVLVLARTGRHGPAATAAP</sequence>
<dbReference type="KEGG" id="cser:CCO03_05725"/>
<dbReference type="InterPro" id="IPR000836">
    <property type="entry name" value="PRTase_dom"/>
</dbReference>
<dbReference type="PANTHER" id="PTHR47505:SF1">
    <property type="entry name" value="DNA UTILIZATION PROTEIN YHGH"/>
    <property type="match status" value="1"/>
</dbReference>